<dbReference type="CDD" id="cd00761">
    <property type="entry name" value="Glyco_tranf_GTA_type"/>
    <property type="match status" value="1"/>
</dbReference>
<accession>A0A1M6I337</accession>
<keyword evidence="1" id="KW-0328">Glycosyltransferase</keyword>
<keyword evidence="2 4" id="KW-0808">Transferase</keyword>
<dbReference type="OrthoDB" id="1640114at2"/>
<dbReference type="PANTHER" id="PTHR22916">
    <property type="entry name" value="GLYCOSYLTRANSFERASE"/>
    <property type="match status" value="1"/>
</dbReference>
<dbReference type="GO" id="GO:0016757">
    <property type="term" value="F:glycosyltransferase activity"/>
    <property type="evidence" value="ECO:0007669"/>
    <property type="project" value="UniProtKB-KW"/>
</dbReference>
<name>A0A1M6I337_PSEXY</name>
<proteinExistence type="predicted"/>
<evidence type="ECO:0000313" key="4">
    <source>
        <dbReference type="EMBL" id="SHJ28832.1"/>
    </source>
</evidence>
<evidence type="ECO:0000256" key="2">
    <source>
        <dbReference type="ARBA" id="ARBA00022679"/>
    </source>
</evidence>
<evidence type="ECO:0000313" key="5">
    <source>
        <dbReference type="Proteomes" id="UP000184185"/>
    </source>
</evidence>
<evidence type="ECO:0000256" key="1">
    <source>
        <dbReference type="ARBA" id="ARBA00022676"/>
    </source>
</evidence>
<dbReference type="AlphaFoldDB" id="A0A1M6I337"/>
<dbReference type="InterPro" id="IPR001173">
    <property type="entry name" value="Glyco_trans_2-like"/>
</dbReference>
<feature type="domain" description="Glycosyltransferase 2-like" evidence="3">
    <location>
        <begin position="3"/>
        <end position="115"/>
    </location>
</feature>
<dbReference type="Gene3D" id="3.90.550.10">
    <property type="entry name" value="Spore Coat Polysaccharide Biosynthesis Protein SpsA, Chain A"/>
    <property type="match status" value="1"/>
</dbReference>
<dbReference type="SUPFAM" id="SSF53448">
    <property type="entry name" value="Nucleotide-diphospho-sugar transferases"/>
    <property type="match status" value="1"/>
</dbReference>
<dbReference type="Pfam" id="PF00535">
    <property type="entry name" value="Glycos_transf_2"/>
    <property type="match status" value="1"/>
</dbReference>
<dbReference type="EMBL" id="FQYQ01000015">
    <property type="protein sequence ID" value="SHJ28832.1"/>
    <property type="molecule type" value="Genomic_DNA"/>
</dbReference>
<keyword evidence="5" id="KW-1185">Reference proteome</keyword>
<gene>
    <name evidence="4" type="ORF">SAMN02745725_02198</name>
</gene>
<dbReference type="PANTHER" id="PTHR22916:SF51">
    <property type="entry name" value="GLYCOSYLTRANSFERASE EPSH-RELATED"/>
    <property type="match status" value="1"/>
</dbReference>
<dbReference type="InterPro" id="IPR029044">
    <property type="entry name" value="Nucleotide-diphossugar_trans"/>
</dbReference>
<dbReference type="Proteomes" id="UP000184185">
    <property type="component" value="Unassembled WGS sequence"/>
</dbReference>
<dbReference type="RefSeq" id="WP_072917860.1">
    <property type="nucleotide sequence ID" value="NZ_FQYQ01000015.1"/>
</dbReference>
<reference evidence="4 5" key="1">
    <citation type="submission" date="2016-11" db="EMBL/GenBank/DDBJ databases">
        <authorList>
            <person name="Jaros S."/>
            <person name="Januszkiewicz K."/>
            <person name="Wedrychowicz H."/>
        </authorList>
    </citation>
    <scope>NUCLEOTIDE SEQUENCE [LARGE SCALE GENOMIC DNA]</scope>
    <source>
        <strain evidence="4 5">DSM 14809</strain>
    </source>
</reference>
<sequence length="321" mass="36911">MISVIIPVYNVEKYLERCINSILSQTYKNVEIVLVDDGSKDSSPQICDDFSLKHDNIKVIHIPNGGVSNARNLGIKEAKGEWITFVDADDYLDLSHLEVLNNSVESNVDLGVCDYKLVSENGEVIQARVLTDEFPNSFSKIQALEDMGRGTSVWGYVWNKLFKKELIISNDIWFDSDIKIWEDMLFCAEYISYCEKVFVAQNSSYNYVVREGSAVNSTSFTLISTKYTACEKFEILLDGLINKGILSENSQFSIWVKTVFAETCLYGIINGQFKNRIYDKKLIDKYLSKVKKYKKYINVRQRVELDALRVCPYIIYILKRE</sequence>
<evidence type="ECO:0000259" key="3">
    <source>
        <dbReference type="Pfam" id="PF00535"/>
    </source>
</evidence>
<organism evidence="4 5">
    <name type="scientific">Pseudobutyrivibrio xylanivorans DSM 14809</name>
    <dbReference type="NCBI Taxonomy" id="1123012"/>
    <lineage>
        <taxon>Bacteria</taxon>
        <taxon>Bacillati</taxon>
        <taxon>Bacillota</taxon>
        <taxon>Clostridia</taxon>
        <taxon>Lachnospirales</taxon>
        <taxon>Lachnospiraceae</taxon>
        <taxon>Pseudobutyrivibrio</taxon>
    </lineage>
</organism>
<protein>
    <submittedName>
        <fullName evidence="4">Glycosyltransferase involved in cell wall bisynthesis</fullName>
    </submittedName>
</protein>